<dbReference type="EMBL" id="CACRXK020014194">
    <property type="protein sequence ID" value="CAB4026429.1"/>
    <property type="molecule type" value="Genomic_DNA"/>
</dbReference>
<name>A0A6S7L1V2_PARCT</name>
<dbReference type="GO" id="GO:0032133">
    <property type="term" value="C:chromosome passenger complex"/>
    <property type="evidence" value="ECO:0007669"/>
    <property type="project" value="TreeGrafter"/>
</dbReference>
<feature type="region of interest" description="Disordered" evidence="3">
    <location>
        <begin position="216"/>
        <end position="278"/>
    </location>
</feature>
<feature type="region of interest" description="Disordered" evidence="3">
    <location>
        <begin position="417"/>
        <end position="590"/>
    </location>
</feature>
<dbReference type="GO" id="GO:0051310">
    <property type="term" value="P:metaphase chromosome alignment"/>
    <property type="evidence" value="ECO:0007669"/>
    <property type="project" value="TreeGrafter"/>
</dbReference>
<comment type="caution">
    <text evidence="4">The sequence shown here is derived from an EMBL/GenBank/DDBJ whole genome shotgun (WGS) entry which is preliminary data.</text>
</comment>
<evidence type="ECO:0000256" key="2">
    <source>
        <dbReference type="ARBA" id="ARBA00022490"/>
    </source>
</evidence>
<sequence>MLSLSSIADDSDTKADANELVNVADKDETNLLKSYELKAVKMDVDIKGKNEPPTGILVEIDMKDEERGGVTFVPSPPPVIKIPVVPPTGILVNINDTLPATNKIVDKITNEAVAESPVINETPGKIVNKTIVKETPDKITNNVVVNELNINMFPALMSESDNEHVKDEQLNSASVVQLGTDLGSPVQQLRRSKRLSRQINADELVAEPLLKQKKQVDKPISVEKPTSDSQDEAPTQSVVLDTPESKPVRRSSRRISVVSTGYKRQSSRRSSHQPGYFRKPVTMKQIEVHLHDVGINEVVIKSEPSATPELHKAVCSGSEHSSAESEDDAVSSIPRSNIPHQSAKTDSSSDEPSEGTVAGIIQKFNKKNEQTSLFKTPNGIRKIKRIGSGVQGSSHQKPANLVGGSVKSFIKRQSVKKLDANEVARQKKLDLQRKEEKDRERKDQAELRRKNWADQQKRKREEKQKRVAEAKAARAREEQDKKERQLEDKRQMVYASEQARKKREHEEETKKRLREQRTKEAEARRLKETEERLKRLQEKKEDDKIYREMMKRKQEQEEQDRKQRIQDEKRAHEQKQRERAREKEEERERRLREIKEREAKRLEKEEAERKEREEKERKQRLILDSFYCILNIFPRFLRTS</sequence>
<evidence type="ECO:0000313" key="5">
    <source>
        <dbReference type="Proteomes" id="UP001152795"/>
    </source>
</evidence>
<dbReference type="GO" id="GO:0030496">
    <property type="term" value="C:midbody"/>
    <property type="evidence" value="ECO:0007669"/>
    <property type="project" value="TreeGrafter"/>
</dbReference>
<protein>
    <submittedName>
        <fullName evidence="4">Uncharacterized protein</fullName>
    </submittedName>
</protein>
<keyword evidence="5" id="KW-1185">Reference proteome</keyword>
<evidence type="ECO:0000256" key="3">
    <source>
        <dbReference type="SAM" id="MobiDB-lite"/>
    </source>
</evidence>
<dbReference type="AlphaFoldDB" id="A0A6S7L1V2"/>
<comment type="subcellular location">
    <subcellularLocation>
        <location evidence="1">Cytoplasm</location>
    </subcellularLocation>
</comment>
<dbReference type="GO" id="GO:0000776">
    <property type="term" value="C:kinetochore"/>
    <property type="evidence" value="ECO:0007669"/>
    <property type="project" value="TreeGrafter"/>
</dbReference>
<dbReference type="GO" id="GO:0000281">
    <property type="term" value="P:mitotic cytokinesis"/>
    <property type="evidence" value="ECO:0007669"/>
    <property type="project" value="TreeGrafter"/>
</dbReference>
<feature type="compositionally biased region" description="Basic and acidic residues" evidence="3">
    <location>
        <begin position="417"/>
        <end position="491"/>
    </location>
</feature>
<gene>
    <name evidence="4" type="ORF">PACLA_8A029593</name>
</gene>
<organism evidence="4 5">
    <name type="scientific">Paramuricea clavata</name>
    <name type="common">Red gorgonian</name>
    <name type="synonym">Violescent sea-whip</name>
    <dbReference type="NCBI Taxonomy" id="317549"/>
    <lineage>
        <taxon>Eukaryota</taxon>
        <taxon>Metazoa</taxon>
        <taxon>Cnidaria</taxon>
        <taxon>Anthozoa</taxon>
        <taxon>Octocorallia</taxon>
        <taxon>Malacalcyonacea</taxon>
        <taxon>Plexauridae</taxon>
        <taxon>Paramuricea</taxon>
    </lineage>
</organism>
<dbReference type="GO" id="GO:1990385">
    <property type="term" value="C:meiotic spindle midzone"/>
    <property type="evidence" value="ECO:0007669"/>
    <property type="project" value="TreeGrafter"/>
</dbReference>
<evidence type="ECO:0000313" key="4">
    <source>
        <dbReference type="EMBL" id="CAB4026429.1"/>
    </source>
</evidence>
<evidence type="ECO:0000256" key="1">
    <source>
        <dbReference type="ARBA" id="ARBA00004496"/>
    </source>
</evidence>
<dbReference type="GO" id="GO:0005737">
    <property type="term" value="C:cytoplasm"/>
    <property type="evidence" value="ECO:0007669"/>
    <property type="project" value="UniProtKB-SubCell"/>
</dbReference>
<dbReference type="PANTHER" id="PTHR13142">
    <property type="entry name" value="INNER CENTROMERE PROTEIN"/>
    <property type="match status" value="1"/>
</dbReference>
<keyword evidence="2" id="KW-0963">Cytoplasm</keyword>
<dbReference type="GO" id="GO:0005634">
    <property type="term" value="C:nucleus"/>
    <property type="evidence" value="ECO:0007669"/>
    <property type="project" value="TreeGrafter"/>
</dbReference>
<feature type="compositionally biased region" description="Basic and acidic residues" evidence="3">
    <location>
        <begin position="504"/>
        <end position="590"/>
    </location>
</feature>
<reference evidence="4" key="1">
    <citation type="submission" date="2020-04" db="EMBL/GenBank/DDBJ databases">
        <authorList>
            <person name="Alioto T."/>
            <person name="Alioto T."/>
            <person name="Gomez Garrido J."/>
        </authorList>
    </citation>
    <scope>NUCLEOTIDE SEQUENCE</scope>
    <source>
        <strain evidence="4">A484AB</strain>
    </source>
</reference>
<proteinExistence type="predicted"/>
<dbReference type="PANTHER" id="PTHR13142:SF1">
    <property type="entry name" value="INNER CENTROMERE PROTEIN"/>
    <property type="match status" value="1"/>
</dbReference>
<feature type="region of interest" description="Disordered" evidence="3">
    <location>
        <begin position="307"/>
        <end position="355"/>
    </location>
</feature>
<dbReference type="GO" id="GO:0051257">
    <property type="term" value="P:meiotic spindle midzone assembly"/>
    <property type="evidence" value="ECO:0007669"/>
    <property type="project" value="TreeGrafter"/>
</dbReference>
<feature type="compositionally biased region" description="Polar residues" evidence="3">
    <location>
        <begin position="333"/>
        <end position="346"/>
    </location>
</feature>
<accession>A0A6S7L1V2</accession>
<dbReference type="Proteomes" id="UP001152795">
    <property type="component" value="Unassembled WGS sequence"/>
</dbReference>